<keyword evidence="6" id="KW-1185">Reference proteome</keyword>
<dbReference type="RefSeq" id="WP_197167177.1">
    <property type="nucleotide sequence ID" value="NZ_JADZGI010000007.1"/>
</dbReference>
<organism evidence="5 6">
    <name type="scientific">Novosphingobium aureum</name>
    <dbReference type="NCBI Taxonomy" id="2792964"/>
    <lineage>
        <taxon>Bacteria</taxon>
        <taxon>Pseudomonadati</taxon>
        <taxon>Pseudomonadota</taxon>
        <taxon>Alphaproteobacteria</taxon>
        <taxon>Sphingomonadales</taxon>
        <taxon>Sphingomonadaceae</taxon>
        <taxon>Novosphingobium</taxon>
    </lineage>
</organism>
<evidence type="ECO:0000256" key="2">
    <source>
        <dbReference type="ARBA" id="ARBA00022679"/>
    </source>
</evidence>
<keyword evidence="2" id="KW-0808">Transferase</keyword>
<dbReference type="InterPro" id="IPR018357">
    <property type="entry name" value="Hexapep_transf_CS"/>
</dbReference>
<dbReference type="Gene3D" id="2.160.10.10">
    <property type="entry name" value="Hexapeptide repeat proteins"/>
    <property type="match status" value="1"/>
</dbReference>
<evidence type="ECO:0000256" key="3">
    <source>
        <dbReference type="ARBA" id="ARBA00022737"/>
    </source>
</evidence>
<dbReference type="InterPro" id="IPR001451">
    <property type="entry name" value="Hexapep"/>
</dbReference>
<proteinExistence type="inferred from homology"/>
<dbReference type="GO" id="GO:0016746">
    <property type="term" value="F:acyltransferase activity"/>
    <property type="evidence" value="ECO:0007669"/>
    <property type="project" value="UniProtKB-KW"/>
</dbReference>
<comment type="similarity">
    <text evidence="1">Belongs to the transferase hexapeptide repeat family.</text>
</comment>
<comment type="caution">
    <text evidence="5">The sequence shown here is derived from an EMBL/GenBank/DDBJ whole genome shotgun (WGS) entry which is preliminary data.</text>
</comment>
<dbReference type="Proteomes" id="UP000617634">
    <property type="component" value="Unassembled WGS sequence"/>
</dbReference>
<dbReference type="EMBL" id="JADZGI010000007">
    <property type="protein sequence ID" value="MBH0115041.1"/>
    <property type="molecule type" value="Genomic_DNA"/>
</dbReference>
<evidence type="ECO:0000256" key="1">
    <source>
        <dbReference type="ARBA" id="ARBA00007274"/>
    </source>
</evidence>
<evidence type="ECO:0000313" key="5">
    <source>
        <dbReference type="EMBL" id="MBH0115041.1"/>
    </source>
</evidence>
<evidence type="ECO:0000256" key="4">
    <source>
        <dbReference type="ARBA" id="ARBA00023315"/>
    </source>
</evidence>
<dbReference type="PANTHER" id="PTHR43300:SF11">
    <property type="entry name" value="ACETYLTRANSFERASE RV3034C-RELATED"/>
    <property type="match status" value="1"/>
</dbReference>
<keyword evidence="4 5" id="KW-0012">Acyltransferase</keyword>
<accession>A0A931HGS7</accession>
<dbReference type="Pfam" id="PF14602">
    <property type="entry name" value="Hexapep_2"/>
    <property type="match status" value="1"/>
</dbReference>
<keyword evidence="3" id="KW-0677">Repeat</keyword>
<dbReference type="AlphaFoldDB" id="A0A931HGS7"/>
<reference evidence="5" key="1">
    <citation type="submission" date="2020-11" db="EMBL/GenBank/DDBJ databases">
        <title>Novosphingobium aureum sp. nov., a marine bacterium isolated from sediment of a salt flat.</title>
        <authorList>
            <person name="Yoo Y."/>
            <person name="Kim J.-J."/>
        </authorList>
    </citation>
    <scope>NUCLEOTIDE SEQUENCE</scope>
    <source>
        <strain evidence="5">YJ-S2-02</strain>
    </source>
</reference>
<dbReference type="CDD" id="cd04647">
    <property type="entry name" value="LbH_MAT_like"/>
    <property type="match status" value="1"/>
</dbReference>
<dbReference type="PANTHER" id="PTHR43300">
    <property type="entry name" value="ACETYLTRANSFERASE"/>
    <property type="match status" value="1"/>
</dbReference>
<protein>
    <submittedName>
        <fullName evidence="5">Acyltransferase</fullName>
    </submittedName>
</protein>
<name>A0A931HGS7_9SPHN</name>
<gene>
    <name evidence="5" type="ORF">I5E68_19025</name>
</gene>
<evidence type="ECO:0000313" key="6">
    <source>
        <dbReference type="Proteomes" id="UP000617634"/>
    </source>
</evidence>
<sequence>MPSLNMVRGMLHRAMRMRIAFNNRVWGMNIDPTARISFSAKLDKTYPQGVHIDRHTYVAFGATILCHDMTRGKESETRIGRYCFIGARSLIMPGVTVGEESIVAAGAVVTRDVPPRSIVAGNPATVIRSDIEVGPYGRFLSAGMSKADRAAHEKALAANN</sequence>
<dbReference type="PROSITE" id="PS00101">
    <property type="entry name" value="HEXAPEP_TRANSFERASES"/>
    <property type="match status" value="1"/>
</dbReference>
<dbReference type="InterPro" id="IPR011004">
    <property type="entry name" value="Trimer_LpxA-like_sf"/>
</dbReference>
<dbReference type="InterPro" id="IPR050179">
    <property type="entry name" value="Trans_hexapeptide_repeat"/>
</dbReference>
<dbReference type="SUPFAM" id="SSF51161">
    <property type="entry name" value="Trimeric LpxA-like enzymes"/>
    <property type="match status" value="1"/>
</dbReference>